<dbReference type="Proteomes" id="UP001145742">
    <property type="component" value="Unassembled WGS sequence"/>
</dbReference>
<evidence type="ECO:0000256" key="2">
    <source>
        <dbReference type="SAM" id="MobiDB-lite"/>
    </source>
</evidence>
<feature type="compositionally biased region" description="Basic residues" evidence="2">
    <location>
        <begin position="241"/>
        <end position="252"/>
    </location>
</feature>
<evidence type="ECO:0000256" key="1">
    <source>
        <dbReference type="PROSITE-ProRule" id="PRU00042"/>
    </source>
</evidence>
<name>A0ABQ9DZN8_9PASS</name>
<feature type="region of interest" description="Disordered" evidence="2">
    <location>
        <begin position="240"/>
        <end position="261"/>
    </location>
</feature>
<dbReference type="InterPro" id="IPR043502">
    <property type="entry name" value="DNA/RNA_pol_sf"/>
</dbReference>
<sequence length="1106" mass="126241">MGGVLDLVKHLKQSHWCRKIIFQCSKCGRENEKHLSIACHIPYCKGKPDHVTPSGNWTCEVCGMDFQSQSGLSQHKRLSHPAVRNNERIAATLSKRGQHFKCWTPEEVDVMKQLLQQHGTNKHVNKIIAEHIPTKTLKQISDKKHSLLKAEAGKGLQRENIQIIEELKRPTKGETSGDDQLRSHYFKKIKEGLTSRKITHYRRAFKRILKGKRDPLSVIGEATEKCYGCLSMMCQIGKTSATKKQRRNRKPKKASDGKQQWMRKRAIKRGHFLRFQDLFYKDRGKLARIILDDLESMQCEIPLQELYSVFQSRWETPGSFKSLGSFKSAGLADNKAFYTMITEKEVEKNAKEMSKNSAPGPDGVTLNDLRKMDPKFSQTAEIFNLWLTSGKIPDMVRDCRTVVIPKTTIPERLKNINNWRPITIGSILLRLFSRVITARLSKACPINPRQRGFIRAPGCSENLKLLQLLIRHAKREHRELGVVFVDIAKAFDTVGHQHIIMALKQRGVDSHIVGLIDNMYENICTRITSKEGETEPIRIKVGVKQGDPMSPLLFNLALDPLLCKLEEIGCGFQKNKETITAMAFADDLVLLSGSWEGMMKNISILETFCDLTGLKTQGEKCHGFYIKPTEDSYTINNCPAWTINGTPLNMIHPGSSEKYLGLQVDPWTGIKKPEIMAKLQFWLDRISSAPLKPLQKLNILRVYTIPRLIYIADHAEVKTSLLESLDKTIRSTVKEWLHLPPCTCDAILYSSTKDGGLGLLRLTALIPSIQARRLHRLAQSSDEVIKAILREEHIEDLYKKLWMKAGGDKNKLPSIWEPRPKVDPLLEDETNEWEISTFKPSYPRPCDWRKAEFQRWKTLGPQGVGIENFEGDNISNAWIERHRGIPHRKLITALQLRANVYPHREFLSRGQKGSCNKTCRQCKAEVESSSHIIGQCPSVQDARIKRHNYICQKLSTEAQKKKWVVFQEPRLRDENNVLFKPDLILVREDQAYVVDVTVRYGFNTTYLDEAAMEKVAKYQPLLQQIQDLTNTTNIKFVGFPLGSRGKWHQKNFELFNALGFSSSRQKRLARTLASRALFSSVDMIHMFASKSHATDITNRSGKVGVT</sequence>
<dbReference type="Gene3D" id="3.30.160.60">
    <property type="entry name" value="Classic Zinc Finger"/>
    <property type="match status" value="1"/>
</dbReference>
<dbReference type="InterPro" id="IPR013087">
    <property type="entry name" value="Znf_C2H2_type"/>
</dbReference>
<organism evidence="5 6">
    <name type="scientific">Willisornis vidua</name>
    <name type="common">Xingu scale-backed antbird</name>
    <dbReference type="NCBI Taxonomy" id="1566151"/>
    <lineage>
        <taxon>Eukaryota</taxon>
        <taxon>Metazoa</taxon>
        <taxon>Chordata</taxon>
        <taxon>Craniata</taxon>
        <taxon>Vertebrata</taxon>
        <taxon>Euteleostomi</taxon>
        <taxon>Archelosauria</taxon>
        <taxon>Archosauria</taxon>
        <taxon>Dinosauria</taxon>
        <taxon>Saurischia</taxon>
        <taxon>Theropoda</taxon>
        <taxon>Coelurosauria</taxon>
        <taxon>Aves</taxon>
        <taxon>Neognathae</taxon>
        <taxon>Neoaves</taxon>
        <taxon>Telluraves</taxon>
        <taxon>Australaves</taxon>
        <taxon>Passeriformes</taxon>
        <taxon>Thamnophilidae</taxon>
        <taxon>Willisornis</taxon>
    </lineage>
</organism>
<proteinExistence type="predicted"/>
<dbReference type="PROSITE" id="PS50157">
    <property type="entry name" value="ZINC_FINGER_C2H2_2"/>
    <property type="match status" value="1"/>
</dbReference>
<evidence type="ECO:0000259" key="3">
    <source>
        <dbReference type="PROSITE" id="PS50157"/>
    </source>
</evidence>
<dbReference type="InterPro" id="IPR000477">
    <property type="entry name" value="RT_dom"/>
</dbReference>
<keyword evidence="1" id="KW-0479">Metal-binding</keyword>
<dbReference type="InterPro" id="IPR009057">
    <property type="entry name" value="Homeodomain-like_sf"/>
</dbReference>
<dbReference type="PANTHER" id="PTHR19446">
    <property type="entry name" value="REVERSE TRANSCRIPTASES"/>
    <property type="match status" value="1"/>
</dbReference>
<keyword evidence="6" id="KW-1185">Reference proteome</keyword>
<feature type="domain" description="Reverse transcriptase" evidence="4">
    <location>
        <begin position="385"/>
        <end position="664"/>
    </location>
</feature>
<evidence type="ECO:0000259" key="4">
    <source>
        <dbReference type="PROSITE" id="PS50878"/>
    </source>
</evidence>
<keyword evidence="1" id="KW-0862">Zinc</keyword>
<feature type="domain" description="C2H2-type" evidence="3">
    <location>
        <begin position="57"/>
        <end position="85"/>
    </location>
</feature>
<dbReference type="SUPFAM" id="SSF46689">
    <property type="entry name" value="Homeodomain-like"/>
    <property type="match status" value="1"/>
</dbReference>
<dbReference type="PROSITE" id="PS00028">
    <property type="entry name" value="ZINC_FINGER_C2H2_1"/>
    <property type="match status" value="1"/>
</dbReference>
<dbReference type="EMBL" id="WHWB01030872">
    <property type="protein sequence ID" value="KAJ7428232.1"/>
    <property type="molecule type" value="Genomic_DNA"/>
</dbReference>
<dbReference type="PROSITE" id="PS50878">
    <property type="entry name" value="RT_POL"/>
    <property type="match status" value="1"/>
</dbReference>
<reference evidence="5" key="1">
    <citation type="submission" date="2019-10" db="EMBL/GenBank/DDBJ databases">
        <authorList>
            <person name="Soares A.E.R."/>
            <person name="Aleixo A."/>
            <person name="Schneider P."/>
            <person name="Miyaki C.Y."/>
            <person name="Schneider M.P."/>
            <person name="Mello C."/>
            <person name="Vasconcelos A.T.R."/>
        </authorList>
    </citation>
    <scope>NUCLEOTIDE SEQUENCE</scope>
    <source>
        <tissue evidence="5">Muscle</tissue>
    </source>
</reference>
<gene>
    <name evidence="5" type="ORF">WISP_01485</name>
</gene>
<accession>A0ABQ9DZN8</accession>
<protein>
    <submittedName>
        <fullName evidence="5">Uncharacterized protein</fullName>
    </submittedName>
</protein>
<dbReference type="CDD" id="cd00167">
    <property type="entry name" value="SANT"/>
    <property type="match status" value="1"/>
</dbReference>
<evidence type="ECO:0000313" key="6">
    <source>
        <dbReference type="Proteomes" id="UP001145742"/>
    </source>
</evidence>
<dbReference type="Gene3D" id="1.10.10.60">
    <property type="entry name" value="Homeodomain-like"/>
    <property type="match status" value="1"/>
</dbReference>
<dbReference type="Pfam" id="PF00078">
    <property type="entry name" value="RVT_1"/>
    <property type="match status" value="1"/>
</dbReference>
<evidence type="ECO:0000313" key="5">
    <source>
        <dbReference type="EMBL" id="KAJ7428232.1"/>
    </source>
</evidence>
<dbReference type="InterPro" id="IPR001005">
    <property type="entry name" value="SANT/Myb"/>
</dbReference>
<dbReference type="SUPFAM" id="SSF56672">
    <property type="entry name" value="DNA/RNA polymerases"/>
    <property type="match status" value="1"/>
</dbReference>
<dbReference type="CDD" id="cd01650">
    <property type="entry name" value="RT_nLTR_like"/>
    <property type="match status" value="1"/>
</dbReference>
<comment type="caution">
    <text evidence="5">The sequence shown here is derived from an EMBL/GenBank/DDBJ whole genome shotgun (WGS) entry which is preliminary data.</text>
</comment>
<keyword evidence="1" id="KW-0863">Zinc-finger</keyword>